<organism evidence="3 4">
    <name type="scientific">Phanerochaete carnosa (strain HHB-10118-sp)</name>
    <name type="common">White-rot fungus</name>
    <name type="synonym">Peniophora carnosa</name>
    <dbReference type="NCBI Taxonomy" id="650164"/>
    <lineage>
        <taxon>Eukaryota</taxon>
        <taxon>Fungi</taxon>
        <taxon>Dikarya</taxon>
        <taxon>Basidiomycota</taxon>
        <taxon>Agaricomycotina</taxon>
        <taxon>Agaricomycetes</taxon>
        <taxon>Polyporales</taxon>
        <taxon>Phanerochaetaceae</taxon>
        <taxon>Phanerochaete</taxon>
    </lineage>
</organism>
<feature type="region of interest" description="Disordered" evidence="1">
    <location>
        <begin position="1"/>
        <end position="28"/>
    </location>
</feature>
<proteinExistence type="predicted"/>
<feature type="domain" description="PXA" evidence="2">
    <location>
        <begin position="59"/>
        <end position="238"/>
    </location>
</feature>
<dbReference type="KEGG" id="pco:PHACADRAFT_156025"/>
<dbReference type="Proteomes" id="UP000008370">
    <property type="component" value="Unassembled WGS sequence"/>
</dbReference>
<protein>
    <recommendedName>
        <fullName evidence="2">PXA domain-containing protein</fullName>
    </recommendedName>
</protein>
<name>K5XD22_PHACS</name>
<evidence type="ECO:0000259" key="2">
    <source>
        <dbReference type="PROSITE" id="PS51207"/>
    </source>
</evidence>
<keyword evidence="4" id="KW-1185">Reference proteome</keyword>
<dbReference type="PROSITE" id="PS51207">
    <property type="entry name" value="PXA"/>
    <property type="match status" value="1"/>
</dbReference>
<dbReference type="STRING" id="650164.K5XD22"/>
<dbReference type="Pfam" id="PF02194">
    <property type="entry name" value="PXA"/>
    <property type="match status" value="1"/>
</dbReference>
<dbReference type="OrthoDB" id="5582218at2759"/>
<dbReference type="PANTHER" id="PTHR22775">
    <property type="entry name" value="SORTING NEXIN"/>
    <property type="match status" value="1"/>
</dbReference>
<sequence length="273" mass="30598">MALETRTDGARSIQSATSSDKQPPPPKVVKPASLARRLLFPQLPADSDLPPLLISPSVTPELNDELYNFVATALRAYVHPWWTKITRYDKEFLPAITRVVTNIVQVLEARLTETDLSPLVFRDIPMLVSTHYTDYRNAQAKLQTSYASGGAATLPQLFHQLQPHMAVSADGKVDEAYIRQALDDVLRTCLPPADYEPETERYIVREILVDVVQGGIVPKVTQPWFIHRTILTLLGLEKRKQSELSSYIQYLSSSSVEGAVLNYISSQILRQKA</sequence>
<dbReference type="InterPro" id="IPR003114">
    <property type="entry name" value="Phox_assoc"/>
</dbReference>
<dbReference type="AlphaFoldDB" id="K5XD22"/>
<dbReference type="InParanoid" id="K5XD22"/>
<evidence type="ECO:0000313" key="3">
    <source>
        <dbReference type="EMBL" id="EKM60897.1"/>
    </source>
</evidence>
<dbReference type="PANTHER" id="PTHR22775:SF3">
    <property type="entry name" value="SORTING NEXIN-13"/>
    <property type="match status" value="1"/>
</dbReference>
<dbReference type="GO" id="GO:0035091">
    <property type="term" value="F:phosphatidylinositol binding"/>
    <property type="evidence" value="ECO:0007669"/>
    <property type="project" value="TreeGrafter"/>
</dbReference>
<dbReference type="RefSeq" id="XP_007390339.1">
    <property type="nucleotide sequence ID" value="XM_007390277.1"/>
</dbReference>
<dbReference type="HOGENOM" id="CLU_089023_0_0_1"/>
<accession>K5XD22</accession>
<dbReference type="GeneID" id="18909032"/>
<reference evidence="3 4" key="1">
    <citation type="journal article" date="2012" name="BMC Genomics">
        <title>Comparative genomics of the white-rot fungi, Phanerochaete carnosa and P. chrysosporium, to elucidate the genetic basis of the distinct wood types they colonize.</title>
        <authorList>
            <person name="Suzuki H."/>
            <person name="MacDonald J."/>
            <person name="Syed K."/>
            <person name="Salamov A."/>
            <person name="Hori C."/>
            <person name="Aerts A."/>
            <person name="Henrissat B."/>
            <person name="Wiebenga A."/>
            <person name="vanKuyk P.A."/>
            <person name="Barry K."/>
            <person name="Lindquist E."/>
            <person name="LaButti K."/>
            <person name="Lapidus A."/>
            <person name="Lucas S."/>
            <person name="Coutinho P."/>
            <person name="Gong Y."/>
            <person name="Samejima M."/>
            <person name="Mahadevan R."/>
            <person name="Abou-Zaid M."/>
            <person name="de Vries R.P."/>
            <person name="Igarashi K."/>
            <person name="Yadav J.S."/>
            <person name="Grigoriev I.V."/>
            <person name="Master E.R."/>
        </authorList>
    </citation>
    <scope>NUCLEOTIDE SEQUENCE [LARGE SCALE GENOMIC DNA]</scope>
    <source>
        <strain evidence="3 4">HHB-10118-sp</strain>
    </source>
</reference>
<evidence type="ECO:0000256" key="1">
    <source>
        <dbReference type="SAM" id="MobiDB-lite"/>
    </source>
</evidence>
<gene>
    <name evidence="3" type="ORF">PHACADRAFT_156025</name>
</gene>
<evidence type="ECO:0000313" key="4">
    <source>
        <dbReference type="Proteomes" id="UP000008370"/>
    </source>
</evidence>
<dbReference type="EMBL" id="JH930468">
    <property type="protein sequence ID" value="EKM60897.1"/>
    <property type="molecule type" value="Genomic_DNA"/>
</dbReference>
<dbReference type="SMART" id="SM00313">
    <property type="entry name" value="PXA"/>
    <property type="match status" value="1"/>
</dbReference>
<feature type="compositionally biased region" description="Polar residues" evidence="1">
    <location>
        <begin position="12"/>
        <end position="21"/>
    </location>
</feature>